<keyword evidence="2" id="KW-1185">Reference proteome</keyword>
<accession>A0ABW2CMD0</accession>
<dbReference type="RefSeq" id="WP_160826585.1">
    <property type="nucleotide sequence ID" value="NZ_JBHSXS010000013.1"/>
</dbReference>
<dbReference type="EMBL" id="JBHSXS010000013">
    <property type="protein sequence ID" value="MFC6882430.1"/>
    <property type="molecule type" value="Genomic_DNA"/>
</dbReference>
<proteinExistence type="predicted"/>
<evidence type="ECO:0000313" key="1">
    <source>
        <dbReference type="EMBL" id="MFC6882430.1"/>
    </source>
</evidence>
<keyword evidence="1" id="KW-0238">DNA-binding</keyword>
<protein>
    <submittedName>
        <fullName evidence="1">Winged helix DNA-binding domain-containing protein</fullName>
    </submittedName>
</protein>
<dbReference type="PANTHER" id="PTHR38479:SF2">
    <property type="entry name" value="WINGED HELIX DNA-BINDING DOMAIN-CONTAINING PROTEIN"/>
    <property type="match status" value="1"/>
</dbReference>
<dbReference type="Pfam" id="PF06224">
    <property type="entry name" value="AlkZ-like"/>
    <property type="match status" value="1"/>
</dbReference>
<dbReference type="InterPro" id="IPR009351">
    <property type="entry name" value="AlkZ-like"/>
</dbReference>
<evidence type="ECO:0000313" key="2">
    <source>
        <dbReference type="Proteomes" id="UP001596380"/>
    </source>
</evidence>
<gene>
    <name evidence="1" type="ORF">ACFQKB_21925</name>
</gene>
<sequence length="379" mass="42044">MGDAVLLSRRALNRATLDRQMLLERSDAGVTEALERLVGLQAQTPHTWYLGLWSRLNGYTPDATAELLREGGIVRIALMRSTIHLVTAADCLWLRPVLEPMIQRMTRTSWGRGVVGLDVTELVTVARELMTAEALTFSELGRRLAERFPDHDGPSMAQTVRAHVPLAQVPPRGVWGESGPAAHKPADIWIGGSAEVREVPNALEEMVLRYLAAFGPASIRDVQHWCGLTRLNEVVEGLRHRLMSFRDEGGRELFDLPDAPRPDADTPAPVRFIYDYDNLLRSHADISRVMMVKFAAQGFEGKNGEAPSTVLVDGSVAATWRVTKSKGTATLRVRPFRKLTSSEEEDVEREARGVLAFLADNAKERVKERVVEFAVPEPG</sequence>
<name>A0ABW2CMD0_9ACTN</name>
<comment type="caution">
    <text evidence="1">The sequence shown here is derived from an EMBL/GenBank/DDBJ whole genome shotgun (WGS) entry which is preliminary data.</text>
</comment>
<reference evidence="2" key="1">
    <citation type="journal article" date="2019" name="Int. J. Syst. Evol. Microbiol.">
        <title>The Global Catalogue of Microorganisms (GCM) 10K type strain sequencing project: providing services to taxonomists for standard genome sequencing and annotation.</title>
        <authorList>
            <consortium name="The Broad Institute Genomics Platform"/>
            <consortium name="The Broad Institute Genome Sequencing Center for Infectious Disease"/>
            <person name="Wu L."/>
            <person name="Ma J."/>
        </authorList>
    </citation>
    <scope>NUCLEOTIDE SEQUENCE [LARGE SCALE GENOMIC DNA]</scope>
    <source>
        <strain evidence="2">JCM 3369</strain>
    </source>
</reference>
<dbReference type="GO" id="GO:0003677">
    <property type="term" value="F:DNA binding"/>
    <property type="evidence" value="ECO:0007669"/>
    <property type="project" value="UniProtKB-KW"/>
</dbReference>
<organism evidence="1 2">
    <name type="scientific">Actinomadura yumaensis</name>
    <dbReference type="NCBI Taxonomy" id="111807"/>
    <lineage>
        <taxon>Bacteria</taxon>
        <taxon>Bacillati</taxon>
        <taxon>Actinomycetota</taxon>
        <taxon>Actinomycetes</taxon>
        <taxon>Streptosporangiales</taxon>
        <taxon>Thermomonosporaceae</taxon>
        <taxon>Actinomadura</taxon>
    </lineage>
</organism>
<dbReference type="PANTHER" id="PTHR38479">
    <property type="entry name" value="LMO0824 PROTEIN"/>
    <property type="match status" value="1"/>
</dbReference>
<dbReference type="Proteomes" id="UP001596380">
    <property type="component" value="Unassembled WGS sequence"/>
</dbReference>